<dbReference type="PANTHER" id="PTHR23248">
    <property type="entry name" value="PHOSPHOLIPID SCRAMBLASE-RELATED"/>
    <property type="match status" value="1"/>
</dbReference>
<protein>
    <submittedName>
        <fullName evidence="2">Uncharacterized protein</fullName>
    </submittedName>
</protein>
<accession>N1R3H1</accession>
<name>N1R3H1_AEGTA</name>
<reference evidence="2" key="1">
    <citation type="submission" date="2015-06" db="UniProtKB">
        <authorList>
            <consortium name="EnsemblPlants"/>
        </authorList>
    </citation>
    <scope>IDENTIFICATION</scope>
</reference>
<sequence length="673" mass="76579">MELLWTRRPFVAEFTDAKGNEIFTVRRPFRWINSSIYAEVDGKEVGVVHSRWHLWRRNYDLYLGNKQFAVVENPGFWSWSFALFDEDDNLVAIIDRKVRGVGWECMQHFTNASQYEVRFGDAGKGTDKVFCFAKDMDNDLRVFLPLDLPERAVALALAVSLDHDCFSRRRLGWYSGASSGSAGPYDGLHTVDRAPSSSLLRTAEPVGHGAPTQTPPLFAKIDFATYDGTEDPLNWLNQCEQFFRGQRTFASQRTWLASYHLRDAAQTWYYALEQDNGSMPPWERFRELCLLRFGPRIRGSRLAELGRLPFTSTVQDFADRFQALACHASGVTAQQRADLFVGGLPDHIRVDVELQGHQDIQTAMCQNDIRSLCFVFGSVLFSRVHGRCRIMDSPADLNIGMASPSPSPQKKRKGTSSGSRDRLSDLPDALLGHVLSFLPKKEAGRAAGLSRRWRDVFCNVHAVSFGERPGARATDWTTFYHEAEEKKSCSAALLDDVCSTLLCRRRSAEHHVPLRSFRFAFNRCHHWNFVHVDQWLSYVLRHGNQELHLDLCFKIAPICDDKAVDSGTDNTDDEDESSKLRRRWVYVLPKRLFTCRVVRTLCVAYCRLKLPAAVNLPLHETLSITAPHSDGGRSIQRLISGCPRLVNLTLEAVHRLKRALVENRAFVRAWQAH</sequence>
<evidence type="ECO:0000313" key="2">
    <source>
        <dbReference type="EnsemblPlants" id="EMT16073"/>
    </source>
</evidence>
<dbReference type="Gene3D" id="1.20.1280.50">
    <property type="match status" value="1"/>
</dbReference>
<dbReference type="AlphaFoldDB" id="N1R3H1"/>
<dbReference type="InterPro" id="IPR005552">
    <property type="entry name" value="Scramblase"/>
</dbReference>
<dbReference type="PROSITE" id="PS50181">
    <property type="entry name" value="FBOX"/>
    <property type="match status" value="1"/>
</dbReference>
<dbReference type="SUPFAM" id="SSF81383">
    <property type="entry name" value="F-box domain"/>
    <property type="match status" value="1"/>
</dbReference>
<dbReference type="GO" id="GO:0017128">
    <property type="term" value="F:phospholipid scramblase activity"/>
    <property type="evidence" value="ECO:0007669"/>
    <property type="project" value="InterPro"/>
</dbReference>
<dbReference type="EnsemblPlants" id="EMT16073">
    <property type="protein sequence ID" value="EMT16073"/>
    <property type="gene ID" value="F775_00293"/>
</dbReference>
<dbReference type="Pfam" id="PF00646">
    <property type="entry name" value="F-box"/>
    <property type="match status" value="1"/>
</dbReference>
<dbReference type="InterPro" id="IPR001810">
    <property type="entry name" value="F-box_dom"/>
</dbReference>
<comment type="similarity">
    <text evidence="1">Belongs to the phospholipid scramblase family.</text>
</comment>
<organism evidence="2">
    <name type="scientific">Aegilops tauschii</name>
    <name type="common">Tausch's goatgrass</name>
    <name type="synonym">Aegilops squarrosa</name>
    <dbReference type="NCBI Taxonomy" id="37682"/>
    <lineage>
        <taxon>Eukaryota</taxon>
        <taxon>Viridiplantae</taxon>
        <taxon>Streptophyta</taxon>
        <taxon>Embryophyta</taxon>
        <taxon>Tracheophyta</taxon>
        <taxon>Spermatophyta</taxon>
        <taxon>Magnoliopsida</taxon>
        <taxon>Liliopsida</taxon>
        <taxon>Poales</taxon>
        <taxon>Poaceae</taxon>
        <taxon>BOP clade</taxon>
        <taxon>Pooideae</taxon>
        <taxon>Triticodae</taxon>
        <taxon>Triticeae</taxon>
        <taxon>Triticinae</taxon>
        <taxon>Aegilops</taxon>
    </lineage>
</organism>
<dbReference type="SUPFAM" id="SSF54518">
    <property type="entry name" value="Tubby C-terminal domain-like"/>
    <property type="match status" value="1"/>
</dbReference>
<dbReference type="Pfam" id="PF03732">
    <property type="entry name" value="Retrotrans_gag"/>
    <property type="match status" value="1"/>
</dbReference>
<dbReference type="PANTHER" id="PTHR23248:SF68">
    <property type="entry name" value="PHOSPHOLIPID SCRAMBLASE"/>
    <property type="match status" value="1"/>
</dbReference>
<evidence type="ECO:0000256" key="1">
    <source>
        <dbReference type="ARBA" id="ARBA00005350"/>
    </source>
</evidence>
<dbReference type="Pfam" id="PF03803">
    <property type="entry name" value="Scramblase"/>
    <property type="match status" value="1"/>
</dbReference>
<dbReference type="InterPro" id="IPR005162">
    <property type="entry name" value="Retrotrans_gag_dom"/>
</dbReference>
<dbReference type="ExpressionAtlas" id="N1R3H1">
    <property type="expression patterns" value="baseline"/>
</dbReference>
<dbReference type="InterPro" id="IPR025659">
    <property type="entry name" value="Tubby-like_C"/>
</dbReference>
<dbReference type="InterPro" id="IPR036047">
    <property type="entry name" value="F-box-like_dom_sf"/>
</dbReference>
<proteinExistence type="inferred from homology"/>
<dbReference type="GO" id="GO:0005886">
    <property type="term" value="C:plasma membrane"/>
    <property type="evidence" value="ECO:0007669"/>
    <property type="project" value="TreeGrafter"/>
</dbReference>